<proteinExistence type="inferred from homology"/>
<dbReference type="InterPro" id="IPR016466">
    <property type="entry name" value="Methan_mark_3"/>
</dbReference>
<accession>A0A9X9S358</accession>
<dbReference type="KEGG" id="mou:OU421_09510"/>
<reference evidence="3" key="1">
    <citation type="submission" date="2022-11" db="EMBL/GenBank/DDBJ databases">
        <title>Complete genome sequence of Methanogenium organophilum DSM 3596.</title>
        <authorList>
            <person name="Chen S.-C."/>
            <person name="Lai S.-J."/>
            <person name="You Y.-T."/>
        </authorList>
    </citation>
    <scope>NUCLEOTIDE SEQUENCE</scope>
    <source>
        <strain evidence="3">DSM 3596</strain>
    </source>
</reference>
<keyword evidence="4" id="KW-1185">Reference proteome</keyword>
<dbReference type="NCBIfam" id="TIGR03268">
    <property type="entry name" value="methan_mark_3"/>
    <property type="match status" value="1"/>
</dbReference>
<dbReference type="HAMAP" id="MF_01089">
    <property type="entry name" value="UPF0288"/>
    <property type="match status" value="1"/>
</dbReference>
<evidence type="ECO:0000256" key="1">
    <source>
        <dbReference type="HAMAP-Rule" id="MF_01089"/>
    </source>
</evidence>
<comment type="similarity">
    <text evidence="1">Belongs to the UPF0288 family.</text>
</comment>
<dbReference type="Proteomes" id="UP001163096">
    <property type="component" value="Chromosome"/>
</dbReference>
<dbReference type="GeneID" id="76835338"/>
<organism evidence="3 4">
    <name type="scientific">Methanogenium organophilum</name>
    <dbReference type="NCBI Taxonomy" id="2199"/>
    <lineage>
        <taxon>Archaea</taxon>
        <taxon>Methanobacteriati</taxon>
        <taxon>Methanobacteriota</taxon>
        <taxon>Stenosarchaea group</taxon>
        <taxon>Methanomicrobia</taxon>
        <taxon>Methanomicrobiales</taxon>
        <taxon>Methanomicrobiaceae</taxon>
        <taxon>Methanogenium</taxon>
    </lineage>
</organism>
<gene>
    <name evidence="3" type="ORF">OU421_09510</name>
</gene>
<evidence type="ECO:0000313" key="4">
    <source>
        <dbReference type="Proteomes" id="UP001163096"/>
    </source>
</evidence>
<evidence type="ECO:0000259" key="2">
    <source>
        <dbReference type="Pfam" id="PF26548"/>
    </source>
</evidence>
<feature type="domain" description="Putative peptidyl-prolyl cis-trans isomerase" evidence="2">
    <location>
        <begin position="389"/>
        <end position="515"/>
    </location>
</feature>
<evidence type="ECO:0000313" key="3">
    <source>
        <dbReference type="EMBL" id="WAI00658.1"/>
    </source>
</evidence>
<dbReference type="PIRSF" id="PIRSF005852">
    <property type="entry name" value="UCP005852"/>
    <property type="match status" value="1"/>
</dbReference>
<dbReference type="InterPro" id="IPR058492">
    <property type="entry name" value="DUF8179"/>
</dbReference>
<dbReference type="Pfam" id="PF26548">
    <property type="entry name" value="DUF8179"/>
    <property type="match status" value="1"/>
</dbReference>
<dbReference type="EMBL" id="CP113361">
    <property type="protein sequence ID" value="WAI00658.1"/>
    <property type="molecule type" value="Genomic_DNA"/>
</dbReference>
<name>A0A9X9S358_METOG</name>
<dbReference type="RefSeq" id="WP_268185863.1">
    <property type="nucleotide sequence ID" value="NZ_CP113361.1"/>
</dbReference>
<sequence>MTEIRLDDERLEVPDGAVLGDIIPTHPPECSVAIIRPVETESATTRNIRVTTTAGEVIIEIFGEAPPVFQKFITGGSQTGTHPEKLILKWADRQAAAFGPFPTDIIPKRSPHRYARGDVILGCGGYDAERSYLIFSKSPHIADHGAAKEGGIVGKVISGMSVLEEWKPKDAIISMERIIRSADASNAFTTTKQDLILEDGMSIITHARARAAGYREEEIDTTHAQSVEHLLLTYRTGRYTVSLTSGTHIRDDRMRESEVFYEGVPHSRFEGTVTVRVKGRNRGSVFIYTDDIAGSPNHTVVASVEHGIELARIAGDGETFLFDVEPPQFDLCGMALSLAQETADKRGVTLETDESTGERVVISQSPKTTLEVLAKKTVYVTTIPASQVISVELFDAEAPRSCYIFRSVTGLRWHEIGEMPLLMKFDDVLLFQPQIKKGTNINKENTPENSVPANMLAITNDSRKITGLVGCRTTENSEFGPTSEPFEGTNIIGRVCEPEKLAALKEGSTVYIREVSR</sequence>
<dbReference type="AlphaFoldDB" id="A0A9X9S358"/>
<protein>
    <recommendedName>
        <fullName evidence="1">UPF0288 protein OU421_09510</fullName>
    </recommendedName>
</protein>